<evidence type="ECO:0000313" key="1">
    <source>
        <dbReference type="EMBL" id="PRP90005.1"/>
    </source>
</evidence>
<comment type="caution">
    <text evidence="1">The sequence shown here is derived from an EMBL/GenBank/DDBJ whole genome shotgun (WGS) entry which is preliminary data.</text>
</comment>
<sequence length="117" mass="12585">MLLYDNGVGNPDVAAAAVHSRTIRYTPDFDAMTATQAWADDDPQLRSPVAGDADRSAGGHVLRLDSTWVDADNPAAGARLRELDPARSPNAVWTLYMPPGKFSHRAAPISRFVGVPE</sequence>
<protein>
    <submittedName>
        <fullName evidence="1">Uncharacterized protein</fullName>
    </submittedName>
</protein>
<accession>A0A2S9XAX4</accession>
<name>A0A2S9XAX4_9BACT</name>
<dbReference type="EMBL" id="PVNK01000307">
    <property type="protein sequence ID" value="PRP90005.1"/>
    <property type="molecule type" value="Genomic_DNA"/>
</dbReference>
<dbReference type="OrthoDB" id="264813at2"/>
<dbReference type="RefSeq" id="WP_106396009.1">
    <property type="nucleotide sequence ID" value="NZ_PVNK01000307.1"/>
</dbReference>
<gene>
    <name evidence="1" type="ORF">ENSA5_68870</name>
</gene>
<proteinExistence type="predicted"/>
<evidence type="ECO:0000313" key="2">
    <source>
        <dbReference type="Proteomes" id="UP000237968"/>
    </source>
</evidence>
<dbReference type="Proteomes" id="UP000237968">
    <property type="component" value="Unassembled WGS sequence"/>
</dbReference>
<dbReference type="AlphaFoldDB" id="A0A2S9XAX4"/>
<organism evidence="1 2">
    <name type="scientific">Enhygromyxa salina</name>
    <dbReference type="NCBI Taxonomy" id="215803"/>
    <lineage>
        <taxon>Bacteria</taxon>
        <taxon>Pseudomonadati</taxon>
        <taxon>Myxococcota</taxon>
        <taxon>Polyangia</taxon>
        <taxon>Nannocystales</taxon>
        <taxon>Nannocystaceae</taxon>
        <taxon>Enhygromyxa</taxon>
    </lineage>
</organism>
<reference evidence="1 2" key="1">
    <citation type="submission" date="2018-03" db="EMBL/GenBank/DDBJ databases">
        <title>Draft Genome Sequences of the Obligatory Marine Myxobacteria Enhygromyxa salina SWB005.</title>
        <authorList>
            <person name="Poehlein A."/>
            <person name="Moghaddam J.A."/>
            <person name="Harms H."/>
            <person name="Alanjari M."/>
            <person name="Koenig G.M."/>
            <person name="Daniel R."/>
            <person name="Schaeberle T.F."/>
        </authorList>
    </citation>
    <scope>NUCLEOTIDE SEQUENCE [LARGE SCALE GENOMIC DNA]</scope>
    <source>
        <strain evidence="1 2">SWB005</strain>
    </source>
</reference>
<keyword evidence="2" id="KW-1185">Reference proteome</keyword>